<dbReference type="PANTHER" id="PTHR47481:SF22">
    <property type="entry name" value="RETROTRANSPOSON GAG DOMAIN-CONTAINING PROTEIN"/>
    <property type="match status" value="1"/>
</dbReference>
<dbReference type="OrthoDB" id="913062at2759"/>
<name>A0A5N5HZV0_9ROSA</name>
<evidence type="ECO:0000313" key="1">
    <source>
        <dbReference type="EMBL" id="KAB2631652.1"/>
    </source>
</evidence>
<reference evidence="1 2" key="3">
    <citation type="submission" date="2019-11" db="EMBL/GenBank/DDBJ databases">
        <title>A de novo genome assembly of a pear dwarfing rootstock.</title>
        <authorList>
            <person name="Wang F."/>
            <person name="Wang J."/>
            <person name="Li S."/>
            <person name="Zhang Y."/>
            <person name="Fang M."/>
            <person name="Ma L."/>
            <person name="Zhao Y."/>
            <person name="Jiang S."/>
        </authorList>
    </citation>
    <scope>NUCLEOTIDE SEQUENCE [LARGE SCALE GENOMIC DNA]</scope>
    <source>
        <strain evidence="1">S2</strain>
        <tissue evidence="1">Leaf</tissue>
    </source>
</reference>
<keyword evidence="2" id="KW-1185">Reference proteome</keyword>
<sequence>MVTVTQLQILQSPITSLISSVSSCVSVKLDESNYIIWHFQIELLLEGHGIMGFLSSDSTMSSSDSTLRIDSDDYKIWKMHDRALMQLITATLFPSAISCAIGSTNARDLWSLFDDGDIVILTLNGLSSEYNTLRTIIRGRENVIFMKDLHLQLLAEEAMIANVPVTYFLYAMVANNLSGSSKSSNFEDNQHYESSFKNGNSSNGGLYGSQRGFYQNKAKGKHYYNSQSRFGSAKSSNFNNNAHGILGTSPPRSQRFRNTDNLVTERCQICGKRNHSAPVLSSMHVAALSTIPIVGGAGLSISHIGSSMLHTPLKPLRLNSVLYVPK</sequence>
<dbReference type="Proteomes" id="UP000327157">
    <property type="component" value="Chromosome 12"/>
</dbReference>
<evidence type="ECO:0000313" key="2">
    <source>
        <dbReference type="Proteomes" id="UP000327157"/>
    </source>
</evidence>
<dbReference type="AlphaFoldDB" id="A0A5N5HZV0"/>
<accession>A0A5N5HZV0</accession>
<organism evidence="1 2">
    <name type="scientific">Pyrus ussuriensis x Pyrus communis</name>
    <dbReference type="NCBI Taxonomy" id="2448454"/>
    <lineage>
        <taxon>Eukaryota</taxon>
        <taxon>Viridiplantae</taxon>
        <taxon>Streptophyta</taxon>
        <taxon>Embryophyta</taxon>
        <taxon>Tracheophyta</taxon>
        <taxon>Spermatophyta</taxon>
        <taxon>Magnoliopsida</taxon>
        <taxon>eudicotyledons</taxon>
        <taxon>Gunneridae</taxon>
        <taxon>Pentapetalae</taxon>
        <taxon>rosids</taxon>
        <taxon>fabids</taxon>
        <taxon>Rosales</taxon>
        <taxon>Rosaceae</taxon>
        <taxon>Amygdaloideae</taxon>
        <taxon>Maleae</taxon>
        <taxon>Pyrus</taxon>
    </lineage>
</organism>
<dbReference type="PANTHER" id="PTHR47481">
    <property type="match status" value="1"/>
</dbReference>
<protein>
    <recommendedName>
        <fullName evidence="3">Retrotransposon Copia-like N-terminal domain-containing protein</fullName>
    </recommendedName>
</protein>
<gene>
    <name evidence="1" type="ORF">D8674_009171</name>
</gene>
<comment type="caution">
    <text evidence="1">The sequence shown here is derived from an EMBL/GenBank/DDBJ whole genome shotgun (WGS) entry which is preliminary data.</text>
</comment>
<proteinExistence type="predicted"/>
<evidence type="ECO:0008006" key="3">
    <source>
        <dbReference type="Google" id="ProtNLM"/>
    </source>
</evidence>
<reference evidence="1 2" key="1">
    <citation type="submission" date="2019-09" db="EMBL/GenBank/DDBJ databases">
        <authorList>
            <person name="Ou C."/>
        </authorList>
    </citation>
    <scope>NUCLEOTIDE SEQUENCE [LARGE SCALE GENOMIC DNA]</scope>
    <source>
        <strain evidence="1">S2</strain>
        <tissue evidence="1">Leaf</tissue>
    </source>
</reference>
<dbReference type="EMBL" id="SMOL01000143">
    <property type="protein sequence ID" value="KAB2631652.1"/>
    <property type="molecule type" value="Genomic_DNA"/>
</dbReference>
<reference evidence="2" key="2">
    <citation type="submission" date="2019-10" db="EMBL/GenBank/DDBJ databases">
        <title>A de novo genome assembly of a pear dwarfing rootstock.</title>
        <authorList>
            <person name="Wang F."/>
            <person name="Wang J."/>
            <person name="Li S."/>
            <person name="Zhang Y."/>
            <person name="Fang M."/>
            <person name="Ma L."/>
            <person name="Zhao Y."/>
            <person name="Jiang S."/>
        </authorList>
    </citation>
    <scope>NUCLEOTIDE SEQUENCE [LARGE SCALE GENOMIC DNA]</scope>
</reference>